<sequence length="242" mass="26649">MAAPREDPKHQLEALGAHLARYPYLGLDHPVGRRILAAVRRAPKVTLEAALWHRARLPQGPERHTAAQMGPPPANWTEGRFNHHGQTVFYLASTPWGACAETAPLPCCILWVQNFRARQVHGLLDLAGTSGVDGKRRSGTALLTAGLNAVMHRLRPDPDSPWKPEYFVPRFVADAARAAGFRGILYCSTRFDGYNAVLFEWTAREIRPEGHPTIFDYDAGRAPGVTGSAAPRSRGGSRPPRR</sequence>
<evidence type="ECO:0000256" key="1">
    <source>
        <dbReference type="SAM" id="MobiDB-lite"/>
    </source>
</evidence>
<dbReference type="SMART" id="SM00953">
    <property type="entry name" value="RES"/>
    <property type="match status" value="1"/>
</dbReference>
<name>A0A9X0QVZ1_9PROT</name>
<gene>
    <name evidence="3" type="ORF">H7965_06135</name>
</gene>
<feature type="domain" description="RES" evidence="2">
    <location>
        <begin position="66"/>
        <end position="210"/>
    </location>
</feature>
<reference evidence="3" key="1">
    <citation type="submission" date="2020-08" db="EMBL/GenBank/DDBJ databases">
        <authorList>
            <person name="Hu Y."/>
            <person name="Nguyen S.V."/>
            <person name="Li F."/>
            <person name="Fanning S."/>
        </authorList>
    </citation>
    <scope>NUCLEOTIDE SEQUENCE</scope>
    <source>
        <strain evidence="3">SYSU D8009</strain>
    </source>
</reference>
<proteinExistence type="predicted"/>
<evidence type="ECO:0000313" key="4">
    <source>
        <dbReference type="Proteomes" id="UP000600101"/>
    </source>
</evidence>
<protein>
    <submittedName>
        <fullName evidence="3">RES family NAD+ phosphorylase</fullName>
    </submittedName>
</protein>
<organism evidence="3 4">
    <name type="scientific">Siccirubricoccus deserti</name>
    <dbReference type="NCBI Taxonomy" id="2013562"/>
    <lineage>
        <taxon>Bacteria</taxon>
        <taxon>Pseudomonadati</taxon>
        <taxon>Pseudomonadota</taxon>
        <taxon>Alphaproteobacteria</taxon>
        <taxon>Acetobacterales</taxon>
        <taxon>Roseomonadaceae</taxon>
        <taxon>Siccirubricoccus</taxon>
    </lineage>
</organism>
<feature type="region of interest" description="Disordered" evidence="1">
    <location>
        <begin position="215"/>
        <end position="242"/>
    </location>
</feature>
<dbReference type="Proteomes" id="UP000600101">
    <property type="component" value="Unassembled WGS sequence"/>
</dbReference>
<evidence type="ECO:0000259" key="2">
    <source>
        <dbReference type="SMART" id="SM00953"/>
    </source>
</evidence>
<accession>A0A9X0QVZ1</accession>
<keyword evidence="4" id="KW-1185">Reference proteome</keyword>
<evidence type="ECO:0000313" key="3">
    <source>
        <dbReference type="EMBL" id="MBC4014900.1"/>
    </source>
</evidence>
<dbReference type="AlphaFoldDB" id="A0A9X0QVZ1"/>
<dbReference type="Pfam" id="PF08808">
    <property type="entry name" value="RES"/>
    <property type="match status" value="1"/>
</dbReference>
<comment type="caution">
    <text evidence="3">The sequence shown here is derived from an EMBL/GenBank/DDBJ whole genome shotgun (WGS) entry which is preliminary data.</text>
</comment>
<dbReference type="InterPro" id="IPR014914">
    <property type="entry name" value="RES_dom"/>
</dbReference>
<dbReference type="EMBL" id="JACOMF010000005">
    <property type="protein sequence ID" value="MBC4014900.1"/>
    <property type="molecule type" value="Genomic_DNA"/>
</dbReference>
<feature type="compositionally biased region" description="Low complexity" evidence="1">
    <location>
        <begin position="227"/>
        <end position="242"/>
    </location>
</feature>
<dbReference type="RefSeq" id="WP_186769677.1">
    <property type="nucleotide sequence ID" value="NZ_JACOMF010000005.1"/>
</dbReference>